<dbReference type="InterPro" id="IPR003374">
    <property type="entry name" value="ApbE-like_sf"/>
</dbReference>
<dbReference type="GO" id="GO:0016740">
    <property type="term" value="F:transferase activity"/>
    <property type="evidence" value="ECO:0007669"/>
    <property type="project" value="UniProtKB-KW"/>
</dbReference>
<keyword evidence="7" id="KW-0274">FAD</keyword>
<keyword evidence="8" id="KW-0460">Magnesium</keyword>
<keyword evidence="5 11" id="KW-0808">Transferase</keyword>
<comment type="cofactor">
    <cofactor evidence="1">
        <name>Mg(2+)</name>
        <dbReference type="ChEBI" id="CHEBI:18420"/>
    </cofactor>
</comment>
<dbReference type="Proteomes" id="UP001620520">
    <property type="component" value="Unassembled WGS sequence"/>
</dbReference>
<evidence type="ECO:0000256" key="3">
    <source>
        <dbReference type="ARBA" id="ARBA00016337"/>
    </source>
</evidence>
<dbReference type="PANTHER" id="PTHR30040">
    <property type="entry name" value="THIAMINE BIOSYNTHESIS LIPOPROTEIN APBE"/>
    <property type="match status" value="1"/>
</dbReference>
<gene>
    <name evidence="11" type="ORF">ABIA52_000394</name>
</gene>
<keyword evidence="11" id="KW-0449">Lipoprotein</keyword>
<dbReference type="Pfam" id="PF02424">
    <property type="entry name" value="ApbE"/>
    <property type="match status" value="2"/>
</dbReference>
<comment type="caution">
    <text evidence="11">The sequence shown here is derived from an EMBL/GenBank/DDBJ whole genome shotgun (WGS) entry which is preliminary data.</text>
</comment>
<evidence type="ECO:0000313" key="11">
    <source>
        <dbReference type="EMBL" id="MFK4637505.1"/>
    </source>
</evidence>
<dbReference type="EMBL" id="JBIYEW010000003">
    <property type="protein sequence ID" value="MFK4637505.1"/>
    <property type="molecule type" value="Genomic_DNA"/>
</dbReference>
<reference evidence="11 12" key="1">
    <citation type="submission" date="2024-10" db="EMBL/GenBank/DDBJ databases">
        <title>Novel secondary metabolite-producing bacteria for plant disease control.</title>
        <authorList>
            <person name="Chevrette M."/>
        </authorList>
    </citation>
    <scope>NUCLEOTIDE SEQUENCE [LARGE SCALE GENOMIC DNA]</scope>
    <source>
        <strain evidence="11 12">J30 TE3557</strain>
    </source>
</reference>
<dbReference type="EC" id="2.7.1.180" evidence="2"/>
<organism evidence="11 12">
    <name type="scientific">Paenarthrobacter histidinolovorans</name>
    <dbReference type="NCBI Taxonomy" id="43664"/>
    <lineage>
        <taxon>Bacteria</taxon>
        <taxon>Bacillati</taxon>
        <taxon>Actinomycetota</taxon>
        <taxon>Actinomycetes</taxon>
        <taxon>Micrococcales</taxon>
        <taxon>Micrococcaceae</taxon>
        <taxon>Paenarthrobacter</taxon>
    </lineage>
</organism>
<dbReference type="PANTHER" id="PTHR30040:SF2">
    <property type="entry name" value="FAD:PROTEIN FMN TRANSFERASE"/>
    <property type="match status" value="1"/>
</dbReference>
<name>A0ABW8N3W8_9MICC</name>
<sequence>MPHTSSSTQLRARTFRSMGTVVSLTVASGGYAQTAVDELESAAAVVEDKFTELDLAFSLYRNGSEASRLARGELTLAHASESMRALYAEAAEWRLATDGAFTAERADGTLDLSGIVKAHAVREAAMSLEALGLRDWCLNAGGDVLVSGSPGPGTEEPWLAGIVDPQDRRTLLGAYPMATLPALATSGTAERGQHIWSVGGAAPEFNQVSVAATDIVTADVLATAIVAGGTRTLDQAVEKWKVEVLAARPDGTLLATPGFRKTA</sequence>
<proteinExistence type="predicted"/>
<keyword evidence="4" id="KW-0285">Flavoprotein</keyword>
<evidence type="ECO:0000256" key="2">
    <source>
        <dbReference type="ARBA" id="ARBA00011955"/>
    </source>
</evidence>
<dbReference type="InterPro" id="IPR024932">
    <property type="entry name" value="ApbE"/>
</dbReference>
<evidence type="ECO:0000256" key="5">
    <source>
        <dbReference type="ARBA" id="ARBA00022679"/>
    </source>
</evidence>
<dbReference type="SUPFAM" id="SSF143631">
    <property type="entry name" value="ApbE-like"/>
    <property type="match status" value="1"/>
</dbReference>
<evidence type="ECO:0000256" key="6">
    <source>
        <dbReference type="ARBA" id="ARBA00022723"/>
    </source>
</evidence>
<evidence type="ECO:0000256" key="1">
    <source>
        <dbReference type="ARBA" id="ARBA00001946"/>
    </source>
</evidence>
<comment type="catalytic activity">
    <reaction evidence="10">
        <text>L-threonyl-[protein] + FAD = FMN-L-threonyl-[protein] + AMP + H(+)</text>
        <dbReference type="Rhea" id="RHEA:36847"/>
        <dbReference type="Rhea" id="RHEA-COMP:11060"/>
        <dbReference type="Rhea" id="RHEA-COMP:11061"/>
        <dbReference type="ChEBI" id="CHEBI:15378"/>
        <dbReference type="ChEBI" id="CHEBI:30013"/>
        <dbReference type="ChEBI" id="CHEBI:57692"/>
        <dbReference type="ChEBI" id="CHEBI:74257"/>
        <dbReference type="ChEBI" id="CHEBI:456215"/>
        <dbReference type="EC" id="2.7.1.180"/>
    </reaction>
</comment>
<evidence type="ECO:0000313" key="12">
    <source>
        <dbReference type="Proteomes" id="UP001620520"/>
    </source>
</evidence>
<dbReference type="RefSeq" id="WP_404593377.1">
    <property type="nucleotide sequence ID" value="NZ_JBIYEW010000003.1"/>
</dbReference>
<evidence type="ECO:0000256" key="7">
    <source>
        <dbReference type="ARBA" id="ARBA00022827"/>
    </source>
</evidence>
<keyword evidence="12" id="KW-1185">Reference proteome</keyword>
<evidence type="ECO:0000256" key="8">
    <source>
        <dbReference type="ARBA" id="ARBA00022842"/>
    </source>
</evidence>
<dbReference type="Gene3D" id="3.10.520.10">
    <property type="entry name" value="ApbE-like domains"/>
    <property type="match status" value="2"/>
</dbReference>
<keyword evidence="6" id="KW-0479">Metal-binding</keyword>
<protein>
    <recommendedName>
        <fullName evidence="3">FAD:protein FMN transferase</fullName>
        <ecNumber evidence="2">2.7.1.180</ecNumber>
    </recommendedName>
    <alternativeName>
        <fullName evidence="9">Flavin transferase</fullName>
    </alternativeName>
</protein>
<evidence type="ECO:0000256" key="9">
    <source>
        <dbReference type="ARBA" id="ARBA00031306"/>
    </source>
</evidence>
<evidence type="ECO:0000256" key="10">
    <source>
        <dbReference type="ARBA" id="ARBA00048540"/>
    </source>
</evidence>
<accession>A0ABW8N3W8</accession>
<evidence type="ECO:0000256" key="4">
    <source>
        <dbReference type="ARBA" id="ARBA00022630"/>
    </source>
</evidence>